<feature type="compositionally biased region" description="Acidic residues" evidence="1">
    <location>
        <begin position="799"/>
        <end position="824"/>
    </location>
</feature>
<feature type="compositionally biased region" description="Low complexity" evidence="1">
    <location>
        <begin position="769"/>
        <end position="782"/>
    </location>
</feature>
<protein>
    <recommendedName>
        <fullName evidence="4">Clr5 domain-containing protein</fullName>
    </recommendedName>
</protein>
<feature type="region of interest" description="Disordered" evidence="1">
    <location>
        <begin position="765"/>
        <end position="830"/>
    </location>
</feature>
<reference evidence="2 3" key="1">
    <citation type="submission" date="2019-10" db="EMBL/GenBank/DDBJ databases">
        <authorList>
            <person name="Palmer J.M."/>
        </authorList>
    </citation>
    <scope>NUCLEOTIDE SEQUENCE [LARGE SCALE GENOMIC DNA]</scope>
    <source>
        <strain evidence="2 3">TWF730</strain>
    </source>
</reference>
<sequence>MWIPPQSTPKKQLEVNQYAGDKSSRKRAYVKIEEWEPHKEFVLRQRHAKVKEKDILYALRHERGFMVEMHQLKKVLQLWNSKRNLKRKQRDYIVQIVKERRRAGKNQTIFYHPNGTLIDHPEVKEIMRRYGNSEPREPPSPGGLVPGSPRHRQTPPDILFNNREIPTIYSDPYSFSHSNDTTSPISLGSNHSPMGEAGLEYTNATPPHLAIDVFLQQTAAQPNAGITVPTTSGYSSNISTGAGMLYQSLGFGDEILMSSAYPSQPVTAPEIDLTLDYISTAPALSAMPSSSIPSGHFPVPTNPAFFARPPAPVPVQPIQDLLINESYDYPPPAPVPVPIHVPVPAPIPPLPKRQSPGTFASPAPPQSRRPPAAAAPPPPPPPRSRSLLSRLGFPSSKKSSQPSVAVGGSMVQPSVPHPSAPYMQPSSSADQYFIPPPQAVPGPPPITPSNFAADLPAPSPILLDARYPWGEGESQPALKTSAPSRPASRRPPAGAAIKEEFPEISILDYSRDESRKSKKSRKAEDKKNSVYMELANRAGRLLSGIPPKVDESSKRARRRAGENEMRKTEGEEVMRERTEEMQTEQQHFKYNLAQEQERTRAHEQRRAQEKEEENSRYTAFEKNHPQPEWMEVEEEENWVEEETIDNWKRGPGRTWKQEPDDDDAWEEEEVDSWAVPEPSQQLLDPEQERLKETLHRVSQKPIKLAPPIMRVQREIKIEYQPRILARVEPTSKKPIVASDSNDTFKINLNDIKNEDEDDLISALGGLRVSDGNKNSNSKDSTNLLKEPKVFDNKKINEKWDDENENEEEDRWSDEEEKLDGEWEVEEKKEQKFGDGEVNNALLKLDSLTLSETSRAVTHQITTTAEPTTARHSENHIPFKRLLTLEFQFDKFQVEFASEDMELIYRTQLRAWLKEKVKTAEWELKTPLSEPNKGNERTFCEEKDRRKLPIHIHKATEHLVKASMDPDASEAEVIYETKLWNWVLRRHKNIISYMKKTSSAHWTTTWGVNEQAIVYFLPFLGKRFGSKHWFTLEAIKLLGESYLWEEIEDGWKDGLQLRNVAYDGFVNLGIKNAGILSDCVDDGIIERPERKGRRKMELRRAVEHYRTIRNGFGDWSQLGVYAIASLLRALAKVDRQRAKKLIPIAATGYLKIPRGLWGKSEVANSIWMVGEAMREVGMAKEATMFLWKAMPAMKGIEDTVESLAAARILGGIADGFDTLMKPVKAIQWRGRVLEVVSKTLGRDHPETIFWTNKMKKGLEARGYQFYNVPTLRTVEIIAGTVFLRGQKRGLNQRGLLRIARRVIRKLESGAA</sequence>
<feature type="compositionally biased region" description="Basic and acidic residues" evidence="1">
    <location>
        <begin position="595"/>
        <end position="625"/>
    </location>
</feature>
<feature type="compositionally biased region" description="Pro residues" evidence="1">
    <location>
        <begin position="362"/>
        <end position="383"/>
    </location>
</feature>
<evidence type="ECO:0000256" key="1">
    <source>
        <dbReference type="SAM" id="MobiDB-lite"/>
    </source>
</evidence>
<feature type="compositionally biased region" description="Basic and acidic residues" evidence="1">
    <location>
        <begin position="785"/>
        <end position="798"/>
    </location>
</feature>
<feature type="compositionally biased region" description="Low complexity" evidence="1">
    <location>
        <begin position="481"/>
        <end position="493"/>
    </location>
</feature>
<feature type="region of interest" description="Disordered" evidence="1">
    <location>
        <begin position="131"/>
        <end position="158"/>
    </location>
</feature>
<name>A0AAV9VBQ6_9PEZI</name>
<feature type="compositionally biased region" description="Acidic residues" evidence="1">
    <location>
        <begin position="659"/>
        <end position="671"/>
    </location>
</feature>
<organism evidence="2 3">
    <name type="scientific">Orbilia blumenaviensis</name>
    <dbReference type="NCBI Taxonomy" id="1796055"/>
    <lineage>
        <taxon>Eukaryota</taxon>
        <taxon>Fungi</taxon>
        <taxon>Dikarya</taxon>
        <taxon>Ascomycota</taxon>
        <taxon>Pezizomycotina</taxon>
        <taxon>Orbiliomycetes</taxon>
        <taxon>Orbiliales</taxon>
        <taxon>Orbiliaceae</taxon>
        <taxon>Orbilia</taxon>
    </lineage>
</organism>
<feature type="region of interest" description="Disordered" evidence="1">
    <location>
        <begin position="346"/>
        <end position="683"/>
    </location>
</feature>
<dbReference type="EMBL" id="JAVHNS010000004">
    <property type="protein sequence ID" value="KAK6358609.1"/>
    <property type="molecule type" value="Genomic_DNA"/>
</dbReference>
<evidence type="ECO:0000313" key="3">
    <source>
        <dbReference type="Proteomes" id="UP001373714"/>
    </source>
</evidence>
<feature type="compositionally biased region" description="Acidic residues" evidence="1">
    <location>
        <begin position="630"/>
        <end position="644"/>
    </location>
</feature>
<feature type="compositionally biased region" description="Basic and acidic residues" evidence="1">
    <location>
        <begin position="548"/>
        <end position="580"/>
    </location>
</feature>
<accession>A0AAV9VBQ6</accession>
<evidence type="ECO:0000313" key="2">
    <source>
        <dbReference type="EMBL" id="KAK6358609.1"/>
    </source>
</evidence>
<feature type="compositionally biased region" description="Pro residues" evidence="1">
    <location>
        <begin position="434"/>
        <end position="447"/>
    </location>
</feature>
<gene>
    <name evidence="2" type="ORF">TWF730_007934</name>
</gene>
<dbReference type="Proteomes" id="UP001373714">
    <property type="component" value="Unassembled WGS sequence"/>
</dbReference>
<proteinExistence type="predicted"/>
<evidence type="ECO:0008006" key="4">
    <source>
        <dbReference type="Google" id="ProtNLM"/>
    </source>
</evidence>
<keyword evidence="3" id="KW-1185">Reference proteome</keyword>
<comment type="caution">
    <text evidence="2">The sequence shown here is derived from an EMBL/GenBank/DDBJ whole genome shotgun (WGS) entry which is preliminary data.</text>
</comment>